<dbReference type="EMBL" id="JAIBCX010000026">
    <property type="protein sequence ID" value="MCJ8354423.1"/>
    <property type="molecule type" value="Genomic_DNA"/>
</dbReference>
<reference evidence="1" key="1">
    <citation type="journal article" date="2021" name="Polymers (Basel)">
        <title>Highly Stretchable Bacterial Cellulose Produced by Komagataeibacter hansenii SI1.</title>
        <authorList>
            <person name="Cielecka I."/>
            <person name="Ryngajllo M."/>
            <person name="Maniukiewicz W."/>
            <person name="Bielecki S."/>
        </authorList>
    </citation>
    <scope>NUCLEOTIDE SEQUENCE</scope>
    <source>
        <strain evidence="1">SI1</strain>
    </source>
</reference>
<protein>
    <submittedName>
        <fullName evidence="1">Uncharacterized protein</fullName>
    </submittedName>
</protein>
<evidence type="ECO:0000313" key="1">
    <source>
        <dbReference type="EMBL" id="MCJ8354423.1"/>
    </source>
</evidence>
<dbReference type="AlphaFoldDB" id="A0AAW5ERE5"/>
<accession>A0AAW5ERE5</accession>
<sequence length="198" mass="22286">MRHDQYRLKKRGYGRVEYNFSYYSFCGVDKAGLLSALGMRDTGNVDAHGQFDFTMAQLPDQWIVCRYNNLGNPPAVMRQALSLHGMLIACDVHEGEHVSRVECYEQGELKWSILHDGEAGDTLDLQVAGIVPPEFTALRKAAFSAQQKADHEGVTAHYMYWLPLDFAASLSGYRYDRETFPWGTPSFTEIEPVVPAAT</sequence>
<dbReference type="Proteomes" id="UP001202887">
    <property type="component" value="Unassembled WGS sequence"/>
</dbReference>
<gene>
    <name evidence="1" type="ORF">K1W68_10555</name>
</gene>
<proteinExistence type="predicted"/>
<reference evidence="1" key="2">
    <citation type="submission" date="2022-03" db="EMBL/GenBank/DDBJ databases">
        <authorList>
            <person name="Ryngajllo M."/>
            <person name="Jacek P."/>
            <person name="Kubiak K."/>
        </authorList>
    </citation>
    <scope>NUCLEOTIDE SEQUENCE</scope>
    <source>
        <strain evidence="1">SI1</strain>
    </source>
</reference>
<name>A0AAW5ERE5_NOVHA</name>
<dbReference type="RefSeq" id="WP_247067268.1">
    <property type="nucleotide sequence ID" value="NZ_CP094848.1"/>
</dbReference>
<evidence type="ECO:0000313" key="2">
    <source>
        <dbReference type="Proteomes" id="UP001202887"/>
    </source>
</evidence>
<comment type="caution">
    <text evidence="1">The sequence shown here is derived from an EMBL/GenBank/DDBJ whole genome shotgun (WGS) entry which is preliminary data.</text>
</comment>
<organism evidence="1 2">
    <name type="scientific">Novacetimonas hansenii</name>
    <name type="common">Komagataeibacter hansenii</name>
    <dbReference type="NCBI Taxonomy" id="436"/>
    <lineage>
        <taxon>Bacteria</taxon>
        <taxon>Pseudomonadati</taxon>
        <taxon>Pseudomonadota</taxon>
        <taxon>Alphaproteobacteria</taxon>
        <taxon>Acetobacterales</taxon>
        <taxon>Acetobacteraceae</taxon>
        <taxon>Novacetimonas</taxon>
    </lineage>
</organism>